<evidence type="ECO:0000256" key="1">
    <source>
        <dbReference type="SAM" id="MobiDB-lite"/>
    </source>
</evidence>
<dbReference type="EMBL" id="LN853438">
    <property type="protein sequence ID" value="CRY95936.1"/>
    <property type="molecule type" value="Genomic_DNA"/>
</dbReference>
<dbReference type="AlphaFoldDB" id="A0A0H5Q1R5"/>
<reference evidence="2" key="2">
    <citation type="submission" date="2015-07" db="EMBL/GenBank/DDBJ databases">
        <title>Plasmids, circular viruses and viroids from rat gut.</title>
        <authorList>
            <person name="Jorgensen T.J."/>
            <person name="Hansen M.A."/>
            <person name="Xu Z."/>
            <person name="Tabak M.A."/>
            <person name="Sorensen S.J."/>
            <person name="Hansen L.H."/>
        </authorList>
    </citation>
    <scope>NUCLEOTIDE SEQUENCE</scope>
    <source>
        <strain evidence="2">RGFK0832</strain>
    </source>
</reference>
<proteinExistence type="predicted"/>
<evidence type="ECO:0000313" key="2">
    <source>
        <dbReference type="EMBL" id="CRY95936.1"/>
    </source>
</evidence>
<name>A0A0H5Q1R5_9ZZZZ</name>
<protein>
    <submittedName>
        <fullName evidence="2">Uncharacterized protein</fullName>
    </submittedName>
</protein>
<sequence length="111" mass="12965">MYYNEGLSYRHIAKIIPVSKTTVMRWIANFAKENPHKAPIMNKRLPKSEPQVAQESQKELPEDVKELQAEVARLKKELRHEKMRADAYDMMIDLAEDAFKIPIRKKSGAER</sequence>
<organism evidence="2">
    <name type="scientific">uncultured prokaryote</name>
    <dbReference type="NCBI Taxonomy" id="198431"/>
    <lineage>
        <taxon>unclassified sequences</taxon>
        <taxon>environmental samples</taxon>
    </lineage>
</organism>
<dbReference type="InterPro" id="IPR009057">
    <property type="entry name" value="Homeodomain-like_sf"/>
</dbReference>
<dbReference type="SUPFAM" id="SSF46689">
    <property type="entry name" value="Homeodomain-like"/>
    <property type="match status" value="1"/>
</dbReference>
<feature type="region of interest" description="Disordered" evidence="1">
    <location>
        <begin position="38"/>
        <end position="63"/>
    </location>
</feature>
<accession>A0A0H5Q1R5</accession>
<reference evidence="2" key="1">
    <citation type="submission" date="2015-06" db="EMBL/GenBank/DDBJ databases">
        <authorList>
            <person name="Joergensen T."/>
        </authorList>
    </citation>
    <scope>NUCLEOTIDE SEQUENCE</scope>
    <source>
        <strain evidence="2">RGFK0832</strain>
    </source>
</reference>